<evidence type="ECO:0000256" key="1">
    <source>
        <dbReference type="ARBA" id="ARBA00010886"/>
    </source>
</evidence>
<comment type="caution">
    <text evidence="8">The sequence shown here is derived from an EMBL/GenBank/DDBJ whole genome shotgun (WGS) entry which is preliminary data.</text>
</comment>
<dbReference type="SUPFAM" id="SSF56112">
    <property type="entry name" value="Protein kinase-like (PK-like)"/>
    <property type="match status" value="1"/>
</dbReference>
<sequence length="679" mass="79680">MNNFDTNFLHKQFEAVKIIKGYRIIGELGRGSFGSVYKVKKDQKIYALKAIKNNLTNSKHHQYIKSEIKIMQQLNDKNCLKIIEYFSYIHWTCLVLEYCNQGSLLTHILKNKPNEENCIKILIQILDGLRAIHQKNYLHRDLKPENIMINNGVFKICDFGLAKLSSQGISVCGTRPYMPPEILQGFEYNYKADLWCLGKTITLNLSLVPDSSFESEEYENKENTDEKKLQISKDQNNLKEGGEINSFSFNNSNSSQSDFSNSDFGLKIDLTNKKSQENVGDYFQTLTNNQTSQKKVVQKNQDQKENYFCQNEELDYVESILQEENIPKFQILNLFKNKNEKLKKFKQDISGYSFQNITSDLGSVMVSKQTSNLLSQNKYNNHINTQGEIDTQNNILKLEICTELNSDYFNEIIEDDLYDDIQNDKEIDSNKTNKEFKNFVTVSQNIVQNQQEQELSQEQKTKHNQTTDKQIPENLQKFLTTEVLEKSYEKEIKTQSRNILDPIFKYFLKQAISNSQRKSLVQQFSKRNNDSYNITPQQQSLQCAYAILLAMLINNITEKDHKIIFQHYYWQKQSIQTSNFQIPSSQEEPIENINMISYHKIKMKKYQLFTIFDNKQYDINQTKNHEDYSLNINLKFSFFDFFIWIKHADKDQISQSILIMLKTAYGKDIANQFQQQYNL</sequence>
<dbReference type="PANTHER" id="PTHR43671:SF92">
    <property type="entry name" value="SERINE_THREONINE-PROTEIN KINASE NEK10"/>
    <property type="match status" value="1"/>
</dbReference>
<dbReference type="GO" id="GO:0005524">
    <property type="term" value="F:ATP binding"/>
    <property type="evidence" value="ECO:0007669"/>
    <property type="project" value="UniProtKB-UniRule"/>
</dbReference>
<reference evidence="8 9" key="1">
    <citation type="journal article" date="2015" name="Sci. Rep.">
        <title>Genome of the facultative scuticociliatosis pathogen Pseudocohnilembus persalinus provides insight into its virulence through horizontal gene transfer.</title>
        <authorList>
            <person name="Xiong J."/>
            <person name="Wang G."/>
            <person name="Cheng J."/>
            <person name="Tian M."/>
            <person name="Pan X."/>
            <person name="Warren A."/>
            <person name="Jiang C."/>
            <person name="Yuan D."/>
            <person name="Miao W."/>
        </authorList>
    </citation>
    <scope>NUCLEOTIDE SEQUENCE [LARGE SCALE GENOMIC DNA]</scope>
    <source>
        <strain evidence="8">36N120E</strain>
    </source>
</reference>
<evidence type="ECO:0000313" key="9">
    <source>
        <dbReference type="Proteomes" id="UP000054937"/>
    </source>
</evidence>
<comment type="similarity">
    <text evidence="1">Belongs to the protein kinase superfamily. NEK Ser/Thr protein kinase family. NIMA subfamily.</text>
</comment>
<evidence type="ECO:0000313" key="8">
    <source>
        <dbReference type="EMBL" id="KRX02425.1"/>
    </source>
</evidence>
<dbReference type="InterPro" id="IPR050660">
    <property type="entry name" value="NEK_Ser/Thr_kinase"/>
</dbReference>
<accession>A0A0V0QJI2</accession>
<dbReference type="AlphaFoldDB" id="A0A0V0QJI2"/>
<gene>
    <name evidence="8" type="ORF">PPERSA_10042</name>
</gene>
<evidence type="ECO:0000256" key="2">
    <source>
        <dbReference type="ARBA" id="ARBA00022679"/>
    </source>
</evidence>
<dbReference type="CDD" id="cd00180">
    <property type="entry name" value="PKc"/>
    <property type="match status" value="1"/>
</dbReference>
<dbReference type="PANTHER" id="PTHR43671">
    <property type="entry name" value="SERINE/THREONINE-PROTEIN KINASE NEK"/>
    <property type="match status" value="1"/>
</dbReference>
<feature type="domain" description="Protein kinase" evidence="7">
    <location>
        <begin position="22"/>
        <end position="308"/>
    </location>
</feature>
<dbReference type="InterPro" id="IPR000719">
    <property type="entry name" value="Prot_kinase_dom"/>
</dbReference>
<protein>
    <submittedName>
        <fullName evidence="8">Protein kinase-like domain</fullName>
    </submittedName>
</protein>
<dbReference type="SMART" id="SM00220">
    <property type="entry name" value="S_TKc"/>
    <property type="match status" value="1"/>
</dbReference>
<proteinExistence type="inferred from homology"/>
<dbReference type="PROSITE" id="PS50011">
    <property type="entry name" value="PROTEIN_KINASE_DOM"/>
    <property type="match status" value="1"/>
</dbReference>
<dbReference type="GO" id="GO:0004674">
    <property type="term" value="F:protein serine/threonine kinase activity"/>
    <property type="evidence" value="ECO:0007669"/>
    <property type="project" value="TreeGrafter"/>
</dbReference>
<dbReference type="Proteomes" id="UP000054937">
    <property type="component" value="Unassembled WGS sequence"/>
</dbReference>
<dbReference type="InterPro" id="IPR011009">
    <property type="entry name" value="Kinase-like_dom_sf"/>
</dbReference>
<keyword evidence="9" id="KW-1185">Reference proteome</keyword>
<keyword evidence="5 6" id="KW-0067">ATP-binding</keyword>
<evidence type="ECO:0000256" key="6">
    <source>
        <dbReference type="PROSITE-ProRule" id="PRU10141"/>
    </source>
</evidence>
<organism evidence="8 9">
    <name type="scientific">Pseudocohnilembus persalinus</name>
    <name type="common">Ciliate</name>
    <dbReference type="NCBI Taxonomy" id="266149"/>
    <lineage>
        <taxon>Eukaryota</taxon>
        <taxon>Sar</taxon>
        <taxon>Alveolata</taxon>
        <taxon>Ciliophora</taxon>
        <taxon>Intramacronucleata</taxon>
        <taxon>Oligohymenophorea</taxon>
        <taxon>Scuticociliatia</taxon>
        <taxon>Philasterida</taxon>
        <taxon>Pseudocohnilembidae</taxon>
        <taxon>Pseudocohnilembus</taxon>
    </lineage>
</organism>
<dbReference type="OrthoDB" id="5337378at2759"/>
<dbReference type="InParanoid" id="A0A0V0QJI2"/>
<evidence type="ECO:0000259" key="7">
    <source>
        <dbReference type="PROSITE" id="PS50011"/>
    </source>
</evidence>
<dbReference type="PROSITE" id="PS00107">
    <property type="entry name" value="PROTEIN_KINASE_ATP"/>
    <property type="match status" value="1"/>
</dbReference>
<evidence type="ECO:0000256" key="4">
    <source>
        <dbReference type="ARBA" id="ARBA00022777"/>
    </source>
</evidence>
<keyword evidence="4 8" id="KW-0418">Kinase</keyword>
<dbReference type="InterPro" id="IPR017441">
    <property type="entry name" value="Protein_kinase_ATP_BS"/>
</dbReference>
<feature type="binding site" evidence="6">
    <location>
        <position position="49"/>
    </location>
    <ligand>
        <name>ATP</name>
        <dbReference type="ChEBI" id="CHEBI:30616"/>
    </ligand>
</feature>
<name>A0A0V0QJI2_PSEPJ</name>
<dbReference type="Gene3D" id="1.10.510.10">
    <property type="entry name" value="Transferase(Phosphotransferase) domain 1"/>
    <property type="match status" value="1"/>
</dbReference>
<dbReference type="PROSITE" id="PS00108">
    <property type="entry name" value="PROTEIN_KINASE_ST"/>
    <property type="match status" value="1"/>
</dbReference>
<dbReference type="InterPro" id="IPR008271">
    <property type="entry name" value="Ser/Thr_kinase_AS"/>
</dbReference>
<keyword evidence="3 6" id="KW-0547">Nucleotide-binding</keyword>
<dbReference type="Pfam" id="PF00069">
    <property type="entry name" value="Pkinase"/>
    <property type="match status" value="1"/>
</dbReference>
<evidence type="ECO:0000256" key="3">
    <source>
        <dbReference type="ARBA" id="ARBA00022741"/>
    </source>
</evidence>
<keyword evidence="2" id="KW-0808">Transferase</keyword>
<dbReference type="EMBL" id="LDAU01000155">
    <property type="protein sequence ID" value="KRX02425.1"/>
    <property type="molecule type" value="Genomic_DNA"/>
</dbReference>
<evidence type="ECO:0000256" key="5">
    <source>
        <dbReference type="ARBA" id="ARBA00022840"/>
    </source>
</evidence>